<keyword evidence="4 7" id="KW-0067">ATP-binding</keyword>
<sequence>MTRELQTENLRVGYGGQAVIDAISLTFSPDEITLVIGPNGAGKSTLLKAMVGEIKPWSGFVRYSGQQAGLEHIAYLPQADNVFLQKTVLKNLMVGREGRFRSTSLERGIVARFIEENLPILVEKLSTPAHRLSGGLMQMTALARTLLMDRPFTFLDEPTRGLSEKQLDEIFPMIRRLLKNKDKGVVIVEHKIDLTLPICDRLVILRGGKVSFDGSTKGVWSLCDVKEYYF</sequence>
<dbReference type="Pfam" id="PF00005">
    <property type="entry name" value="ABC_tran"/>
    <property type="match status" value="1"/>
</dbReference>
<dbReference type="EMBL" id="CAADFE010000121">
    <property type="protein sequence ID" value="VFJ77349.1"/>
    <property type="molecule type" value="Genomic_DNA"/>
</dbReference>
<dbReference type="GO" id="GO:0016887">
    <property type="term" value="F:ATP hydrolysis activity"/>
    <property type="evidence" value="ECO:0007669"/>
    <property type="project" value="InterPro"/>
</dbReference>
<protein>
    <submittedName>
        <fullName evidence="7">Branched-chain amino acid transport system ATP-binding protein</fullName>
    </submittedName>
</protein>
<dbReference type="GO" id="GO:0015658">
    <property type="term" value="F:branched-chain amino acid transmembrane transporter activity"/>
    <property type="evidence" value="ECO:0007669"/>
    <property type="project" value="TreeGrafter"/>
</dbReference>
<dbReference type="PANTHER" id="PTHR43820">
    <property type="entry name" value="HIGH-AFFINITY BRANCHED-CHAIN AMINO ACID TRANSPORT ATP-BINDING PROTEIN LIVF"/>
    <property type="match status" value="1"/>
</dbReference>
<reference evidence="7" key="1">
    <citation type="submission" date="2019-02" db="EMBL/GenBank/DDBJ databases">
        <authorList>
            <person name="Gruber-Vodicka R. H."/>
            <person name="Seah K. B. B."/>
        </authorList>
    </citation>
    <scope>NUCLEOTIDE SEQUENCE</scope>
    <source>
        <strain evidence="7">BECK_BZ131</strain>
    </source>
</reference>
<keyword evidence="5" id="KW-0029">Amino-acid transport</keyword>
<dbReference type="PROSITE" id="PS50893">
    <property type="entry name" value="ABC_TRANSPORTER_2"/>
    <property type="match status" value="1"/>
</dbReference>
<dbReference type="SMART" id="SM00382">
    <property type="entry name" value="AAA"/>
    <property type="match status" value="1"/>
</dbReference>
<dbReference type="AlphaFoldDB" id="A0A450U2M9"/>
<dbReference type="InterPro" id="IPR052156">
    <property type="entry name" value="BCAA_Transport_ATP-bd_LivF"/>
</dbReference>
<keyword evidence="2" id="KW-0813">Transport</keyword>
<name>A0A450U2M9_9GAMM</name>
<evidence type="ECO:0000259" key="6">
    <source>
        <dbReference type="PROSITE" id="PS50893"/>
    </source>
</evidence>
<gene>
    <name evidence="7" type="ORF">BECKFW1821C_GA0114237_112112</name>
</gene>
<evidence type="ECO:0000256" key="2">
    <source>
        <dbReference type="ARBA" id="ARBA00022448"/>
    </source>
</evidence>
<dbReference type="InterPro" id="IPR003593">
    <property type="entry name" value="AAA+_ATPase"/>
</dbReference>
<evidence type="ECO:0000256" key="4">
    <source>
        <dbReference type="ARBA" id="ARBA00022840"/>
    </source>
</evidence>
<evidence type="ECO:0000256" key="5">
    <source>
        <dbReference type="ARBA" id="ARBA00022970"/>
    </source>
</evidence>
<organism evidence="7">
    <name type="scientific">Candidatus Kentrum sp. FW</name>
    <dbReference type="NCBI Taxonomy" id="2126338"/>
    <lineage>
        <taxon>Bacteria</taxon>
        <taxon>Pseudomonadati</taxon>
        <taxon>Pseudomonadota</taxon>
        <taxon>Gammaproteobacteria</taxon>
        <taxon>Candidatus Kentrum</taxon>
    </lineage>
</organism>
<proteinExistence type="inferred from homology"/>
<keyword evidence="3" id="KW-0547">Nucleotide-binding</keyword>
<feature type="domain" description="ABC transporter" evidence="6">
    <location>
        <begin position="5"/>
        <end position="230"/>
    </location>
</feature>
<dbReference type="InterPro" id="IPR027417">
    <property type="entry name" value="P-loop_NTPase"/>
</dbReference>
<dbReference type="GO" id="GO:0015807">
    <property type="term" value="P:L-amino acid transport"/>
    <property type="evidence" value="ECO:0007669"/>
    <property type="project" value="TreeGrafter"/>
</dbReference>
<dbReference type="InterPro" id="IPR003439">
    <property type="entry name" value="ABC_transporter-like_ATP-bd"/>
</dbReference>
<evidence type="ECO:0000256" key="1">
    <source>
        <dbReference type="ARBA" id="ARBA00005417"/>
    </source>
</evidence>
<dbReference type="SUPFAM" id="SSF52540">
    <property type="entry name" value="P-loop containing nucleoside triphosphate hydrolases"/>
    <property type="match status" value="1"/>
</dbReference>
<dbReference type="PANTHER" id="PTHR43820:SF4">
    <property type="entry name" value="HIGH-AFFINITY BRANCHED-CHAIN AMINO ACID TRANSPORT ATP-BINDING PROTEIN LIVF"/>
    <property type="match status" value="1"/>
</dbReference>
<evidence type="ECO:0000256" key="3">
    <source>
        <dbReference type="ARBA" id="ARBA00022741"/>
    </source>
</evidence>
<accession>A0A450U2M9</accession>
<dbReference type="Gene3D" id="3.40.50.300">
    <property type="entry name" value="P-loop containing nucleotide triphosphate hydrolases"/>
    <property type="match status" value="1"/>
</dbReference>
<evidence type="ECO:0000313" key="7">
    <source>
        <dbReference type="EMBL" id="VFJ77349.1"/>
    </source>
</evidence>
<dbReference type="GO" id="GO:0005524">
    <property type="term" value="F:ATP binding"/>
    <property type="evidence" value="ECO:0007669"/>
    <property type="project" value="UniProtKB-KW"/>
</dbReference>
<comment type="similarity">
    <text evidence="1">Belongs to the ABC transporter superfamily.</text>
</comment>